<dbReference type="Proteomes" id="UP000552700">
    <property type="component" value="Unassembled WGS sequence"/>
</dbReference>
<evidence type="ECO:0000313" key="3">
    <source>
        <dbReference type="Proteomes" id="UP000552700"/>
    </source>
</evidence>
<keyword evidence="3" id="KW-1185">Reference proteome</keyword>
<dbReference type="AlphaFoldDB" id="A0A841IZ75"/>
<dbReference type="EMBL" id="JACIJP010000002">
    <property type="protein sequence ID" value="MBB6123887.1"/>
    <property type="molecule type" value="Genomic_DNA"/>
</dbReference>
<evidence type="ECO:0000313" key="2">
    <source>
        <dbReference type="EMBL" id="MBB6123887.1"/>
    </source>
</evidence>
<organism evidence="2 3">
    <name type="scientific">Sphingobium subterraneum</name>
    <dbReference type="NCBI Taxonomy" id="627688"/>
    <lineage>
        <taxon>Bacteria</taxon>
        <taxon>Pseudomonadati</taxon>
        <taxon>Pseudomonadota</taxon>
        <taxon>Alphaproteobacteria</taxon>
        <taxon>Sphingomonadales</taxon>
        <taxon>Sphingomonadaceae</taxon>
        <taxon>Sphingobium</taxon>
    </lineage>
</organism>
<protein>
    <submittedName>
        <fullName evidence="2">Uncharacterized protein</fullName>
    </submittedName>
</protein>
<gene>
    <name evidence="2" type="ORF">FHS92_001616</name>
</gene>
<reference evidence="2 3" key="1">
    <citation type="submission" date="2020-08" db="EMBL/GenBank/DDBJ databases">
        <title>Genomic Encyclopedia of Type Strains, Phase IV (KMG-IV): sequencing the most valuable type-strain genomes for metagenomic binning, comparative biology and taxonomic classification.</title>
        <authorList>
            <person name="Goeker M."/>
        </authorList>
    </citation>
    <scope>NUCLEOTIDE SEQUENCE [LARGE SCALE GENOMIC DNA]</scope>
    <source>
        <strain evidence="2 3">DSM 102255</strain>
    </source>
</reference>
<feature type="region of interest" description="Disordered" evidence="1">
    <location>
        <begin position="84"/>
        <end position="108"/>
    </location>
</feature>
<sequence>MLGKFISGFVGARVADEVGRSGVLGAAVGVIASRVITRSPLGAATIGGVWVAHKLWQRKKERDERRETLAALNAKPVGPAVTEAAVQPSTTTFDADPLNSVAQGGTRL</sequence>
<accession>A0A841IZ75</accession>
<dbReference type="RefSeq" id="WP_184079393.1">
    <property type="nucleotide sequence ID" value="NZ_JACIJP010000002.1"/>
</dbReference>
<comment type="caution">
    <text evidence="2">The sequence shown here is derived from an EMBL/GenBank/DDBJ whole genome shotgun (WGS) entry which is preliminary data.</text>
</comment>
<proteinExistence type="predicted"/>
<evidence type="ECO:0000256" key="1">
    <source>
        <dbReference type="SAM" id="MobiDB-lite"/>
    </source>
</evidence>
<name>A0A841IZ75_9SPHN</name>